<gene>
    <name evidence="13" type="primary">apbE_1</name>
    <name evidence="13" type="ORF">STH12_01360</name>
</gene>
<evidence type="ECO:0000256" key="6">
    <source>
        <dbReference type="ARBA" id="ARBA00022679"/>
    </source>
</evidence>
<evidence type="ECO:0000256" key="4">
    <source>
        <dbReference type="ARBA" id="ARBA00016337"/>
    </source>
</evidence>
<sequence length="317" mass="33758">MELNLVELSLVAGGKRSTRRICFGAMASDCELLFIGASDLQARAFAEALADLAIVEVKRIEAKYSRYLPQSELSRINGLAGSEIRIDAETHGLLQFAANCFSLSDGLFDITTAPLQRLWGFGSKPHGPNHHLPNDRQVQAALECIGFERLVFDANTLQLPAGMSLDFGGIAKEYAADRALLLMERRAKSLGLNVAVLVNLGGDIAASRYPWQIGVEGINPANKDLDSSENASGLIAFPGGGLATSGDTKRFLLVDAKRIGHILSPKTGYPVANAPRSVTVLAPSASAAGMLSTMAMLKGEGAEVFLRGEGLVHLVQR</sequence>
<dbReference type="PANTHER" id="PTHR30040:SF2">
    <property type="entry name" value="FAD:PROTEIN FMN TRANSFERASE"/>
    <property type="match status" value="1"/>
</dbReference>
<keyword evidence="9 12" id="KW-0460">Magnesium</keyword>
<evidence type="ECO:0000256" key="10">
    <source>
        <dbReference type="ARBA" id="ARBA00031306"/>
    </source>
</evidence>
<evidence type="ECO:0000256" key="11">
    <source>
        <dbReference type="ARBA" id="ARBA00048540"/>
    </source>
</evidence>
<keyword evidence="14" id="KW-1185">Reference proteome</keyword>
<evidence type="ECO:0000256" key="12">
    <source>
        <dbReference type="PIRNR" id="PIRNR006268"/>
    </source>
</evidence>
<keyword evidence="13" id="KW-0449">Lipoprotein</keyword>
<dbReference type="EMBL" id="CP020373">
    <property type="protein sequence ID" value="AZQ10482.1"/>
    <property type="molecule type" value="Genomic_DNA"/>
</dbReference>
<comment type="cofactor">
    <cofactor evidence="1">
        <name>Mg(2+)</name>
        <dbReference type="ChEBI" id="CHEBI:18420"/>
    </cofactor>
</comment>
<proteinExistence type="inferred from homology"/>
<evidence type="ECO:0000313" key="13">
    <source>
        <dbReference type="EMBL" id="AZQ10482.1"/>
    </source>
</evidence>
<evidence type="ECO:0000256" key="5">
    <source>
        <dbReference type="ARBA" id="ARBA00022630"/>
    </source>
</evidence>
<protein>
    <recommendedName>
        <fullName evidence="4 12">FAD:protein FMN transferase</fullName>
        <ecNumber evidence="3 12">2.7.1.180</ecNumber>
    </recommendedName>
    <alternativeName>
        <fullName evidence="10 12">Flavin transferase</fullName>
    </alternativeName>
</protein>
<name>A0ABM7D2N2_9GAMM</name>
<evidence type="ECO:0000256" key="7">
    <source>
        <dbReference type="ARBA" id="ARBA00022723"/>
    </source>
</evidence>
<dbReference type="EC" id="2.7.1.180" evidence="3 12"/>
<dbReference type="InterPro" id="IPR003374">
    <property type="entry name" value="ApbE-like_sf"/>
</dbReference>
<dbReference type="Gene3D" id="3.10.520.10">
    <property type="entry name" value="ApbE-like domains"/>
    <property type="match status" value="1"/>
</dbReference>
<evidence type="ECO:0000313" key="14">
    <source>
        <dbReference type="Proteomes" id="UP000278437"/>
    </source>
</evidence>
<evidence type="ECO:0000256" key="9">
    <source>
        <dbReference type="ARBA" id="ARBA00022842"/>
    </source>
</evidence>
<keyword evidence="7 12" id="KW-0479">Metal-binding</keyword>
<dbReference type="PANTHER" id="PTHR30040">
    <property type="entry name" value="THIAMINE BIOSYNTHESIS LIPOPROTEIN APBE"/>
    <property type="match status" value="1"/>
</dbReference>
<evidence type="ECO:0000256" key="1">
    <source>
        <dbReference type="ARBA" id="ARBA00001946"/>
    </source>
</evidence>
<comment type="catalytic activity">
    <reaction evidence="11 12">
        <text>L-threonyl-[protein] + FAD = FMN-L-threonyl-[protein] + AMP + H(+)</text>
        <dbReference type="Rhea" id="RHEA:36847"/>
        <dbReference type="Rhea" id="RHEA-COMP:11060"/>
        <dbReference type="Rhea" id="RHEA-COMP:11061"/>
        <dbReference type="ChEBI" id="CHEBI:15378"/>
        <dbReference type="ChEBI" id="CHEBI:30013"/>
        <dbReference type="ChEBI" id="CHEBI:57692"/>
        <dbReference type="ChEBI" id="CHEBI:74257"/>
        <dbReference type="ChEBI" id="CHEBI:456215"/>
        <dbReference type="EC" id="2.7.1.180"/>
    </reaction>
</comment>
<reference evidence="14" key="1">
    <citation type="submission" date="2017-03" db="EMBL/GenBank/DDBJ databases">
        <title>Full genome sequence of a non-lethal Shewanella isolate that potentiates virulence of Vibio parahaemolyticus causing acute hepatopancreatic necrosis disease (AHPND) in shrimp.</title>
        <authorList>
            <person name="Prachumwat A."/>
            <person name="Sritunyalucksana K."/>
        </authorList>
    </citation>
    <scope>NUCLEOTIDE SEQUENCE [LARGE SCALE GENOMIC DNA]</scope>
    <source>
        <strain evidence="14">TH2012</strain>
    </source>
</reference>
<dbReference type="Pfam" id="PF02424">
    <property type="entry name" value="ApbE"/>
    <property type="match status" value="1"/>
</dbReference>
<keyword evidence="5 12" id="KW-0285">Flavoprotein</keyword>
<dbReference type="Proteomes" id="UP000278437">
    <property type="component" value="Chromosome"/>
</dbReference>
<keyword evidence="6 12" id="KW-0808">Transferase</keyword>
<keyword evidence="8 12" id="KW-0274">FAD</keyword>
<comment type="similarity">
    <text evidence="2 12">Belongs to the ApbE family.</text>
</comment>
<dbReference type="PIRSF" id="PIRSF006268">
    <property type="entry name" value="ApbE"/>
    <property type="match status" value="1"/>
</dbReference>
<dbReference type="SUPFAM" id="SSF143631">
    <property type="entry name" value="ApbE-like"/>
    <property type="match status" value="1"/>
</dbReference>
<evidence type="ECO:0000256" key="2">
    <source>
        <dbReference type="ARBA" id="ARBA00008282"/>
    </source>
</evidence>
<evidence type="ECO:0000256" key="3">
    <source>
        <dbReference type="ARBA" id="ARBA00011955"/>
    </source>
</evidence>
<dbReference type="InterPro" id="IPR024932">
    <property type="entry name" value="ApbE"/>
</dbReference>
<organism evidence="13 14">
    <name type="scientific">Shewanella khirikhana</name>
    <dbReference type="NCBI Taxonomy" id="1965282"/>
    <lineage>
        <taxon>Bacteria</taxon>
        <taxon>Pseudomonadati</taxon>
        <taxon>Pseudomonadota</taxon>
        <taxon>Gammaproteobacteria</taxon>
        <taxon>Alteromonadales</taxon>
        <taxon>Shewanellaceae</taxon>
        <taxon>Shewanella</taxon>
    </lineage>
</organism>
<evidence type="ECO:0000256" key="8">
    <source>
        <dbReference type="ARBA" id="ARBA00022827"/>
    </source>
</evidence>
<accession>A0ABM7D2N2</accession>